<evidence type="ECO:0000259" key="7">
    <source>
        <dbReference type="SMART" id="SM00768"/>
    </source>
</evidence>
<dbReference type="PANTHER" id="PTHR31297">
    <property type="entry name" value="GLUCAN ENDO-1,6-BETA-GLUCOSIDASE B"/>
    <property type="match status" value="1"/>
</dbReference>
<evidence type="ECO:0000256" key="1">
    <source>
        <dbReference type="ARBA" id="ARBA00005641"/>
    </source>
</evidence>
<name>A0A8J6C6R7_DIALT</name>
<dbReference type="PANTHER" id="PTHR31297:SF38">
    <property type="entry name" value="X8 DOMAIN-CONTAINING PROTEIN"/>
    <property type="match status" value="1"/>
</dbReference>
<keyword evidence="4" id="KW-0326">Glycosidase</keyword>
<comment type="similarity">
    <text evidence="1">Belongs to the glycosyl hydrolase 5 (cellulase A) family.</text>
</comment>
<dbReference type="InterPro" id="IPR012946">
    <property type="entry name" value="X8"/>
</dbReference>
<dbReference type="Pfam" id="PF00150">
    <property type="entry name" value="Cellulase"/>
    <property type="match status" value="1"/>
</dbReference>
<evidence type="ECO:0000256" key="3">
    <source>
        <dbReference type="ARBA" id="ARBA00022801"/>
    </source>
</evidence>
<dbReference type="GO" id="GO:0008422">
    <property type="term" value="F:beta-glucosidase activity"/>
    <property type="evidence" value="ECO:0007669"/>
    <property type="project" value="TreeGrafter"/>
</dbReference>
<keyword evidence="9" id="KW-1185">Reference proteome</keyword>
<dbReference type="Gene3D" id="3.20.20.80">
    <property type="entry name" value="Glycosidases"/>
    <property type="match status" value="1"/>
</dbReference>
<protein>
    <recommendedName>
        <fullName evidence="7">X8 domain-containing protein</fullName>
    </recommendedName>
</protein>
<proteinExistence type="inferred from homology"/>
<evidence type="ECO:0000256" key="6">
    <source>
        <dbReference type="SAM" id="Phobius"/>
    </source>
</evidence>
<accession>A0A8J6C6R7</accession>
<dbReference type="EMBL" id="JAGTXO010000015">
    <property type="protein sequence ID" value="KAG8463807.1"/>
    <property type="molecule type" value="Genomic_DNA"/>
</dbReference>
<dbReference type="OMA" id="SVAKWSI"/>
<dbReference type="SMART" id="SM00768">
    <property type="entry name" value="X8"/>
    <property type="match status" value="1"/>
</dbReference>
<dbReference type="InterPro" id="IPR001547">
    <property type="entry name" value="Glyco_hydro_5"/>
</dbReference>
<keyword evidence="3" id="KW-0378">Hydrolase</keyword>
<keyword evidence="6" id="KW-0812">Transmembrane</keyword>
<feature type="region of interest" description="Disordered" evidence="5">
    <location>
        <begin position="464"/>
        <end position="502"/>
    </location>
</feature>
<dbReference type="OrthoDB" id="417697at2759"/>
<feature type="region of interest" description="Disordered" evidence="5">
    <location>
        <begin position="643"/>
        <end position="662"/>
    </location>
</feature>
<sequence>MVLRKVAALRVSSSVARAAEVVGSPSAAARLSSGQRLVGMLLFAAAIGPARAVVARARETGRFEPNYDGGSDYVYHDPDLANMMPLLFRNNPNMTCSDDRHTTPFLKQIRGVNLGGWLVLEPWITPSLFYQFLGADERWGDETAKKVGMDMWTFCEALGPEEGNRQLRRHWKSWVGEEDIRTLFSLNLDTLRIPVGDWMWRPYGPYVNCTAGALEELDRVLALCGKYGLKVLLDIHAVEGSQNGLDNSGRSTEVRWTANTFSDAPEMQGRTFSHWSSRKAEWIGDFEIESLSYSSINWARIDATLDVVRMIADQYAHNGAVMGVQPLNEPWLFTPLGPLKRFYWEGYKIIKRRAPGWKWFMHDSFRLSTGLWNGFMRGCPDVVMDTHIYQAWNWPGDASAFYKGACEARHTIAAYEANVMPVVVGEWSLATDNCAMWLNGFNDNLPGYPMVQCDLVPCAKPYMGAEQPGAPPDPTRGPRGPFGTGESSPSYGQCPVSRAWRDPSDQEVTSTLALKKLNAWSHGHGSFFWNFKTELEPKWDYIRAVDRGWLPRDAQADLADVASACEEYDEAEAFVCRAKPGASDGEVIAGVDWACRNAAVKLAGCDAPDDASKLAHASRVFDGYYSRYHTAGATCDFGGAAELDDDGPRSTPHPARARDNPPRLLLFRGQLPPGFATHAASRAAHRAAGVAAAARRLLVGAGALAAVGAVALGARRRARACSSRDRAVGECGLRDGLVEPDGDAAADAARAAGGAPVCRSDAWR</sequence>
<dbReference type="InterPro" id="IPR050386">
    <property type="entry name" value="Glycosyl_hydrolase_5"/>
</dbReference>
<keyword evidence="6" id="KW-1133">Transmembrane helix</keyword>
<dbReference type="SUPFAM" id="SSF51445">
    <property type="entry name" value="(Trans)glycosidases"/>
    <property type="match status" value="1"/>
</dbReference>
<feature type="domain" description="X8" evidence="7">
    <location>
        <begin position="574"/>
        <end position="652"/>
    </location>
</feature>
<gene>
    <name evidence="8" type="ORF">KFE25_004080</name>
</gene>
<keyword evidence="6" id="KW-0472">Membrane</keyword>
<dbReference type="AlphaFoldDB" id="A0A8J6C6R7"/>
<dbReference type="GO" id="GO:0009986">
    <property type="term" value="C:cell surface"/>
    <property type="evidence" value="ECO:0007669"/>
    <property type="project" value="TreeGrafter"/>
</dbReference>
<feature type="transmembrane region" description="Helical" evidence="6">
    <location>
        <begin position="697"/>
        <end position="714"/>
    </location>
</feature>
<evidence type="ECO:0000256" key="2">
    <source>
        <dbReference type="ARBA" id="ARBA00022729"/>
    </source>
</evidence>
<dbReference type="GO" id="GO:0009251">
    <property type="term" value="P:glucan catabolic process"/>
    <property type="evidence" value="ECO:0007669"/>
    <property type="project" value="TreeGrafter"/>
</dbReference>
<reference evidence="8" key="1">
    <citation type="submission" date="2021-05" db="EMBL/GenBank/DDBJ databases">
        <title>The genome of the haptophyte Pavlova lutheri (Diacronema luteri, Pavlovales) - a model for lipid biosynthesis in eukaryotic algae.</title>
        <authorList>
            <person name="Hulatt C.J."/>
            <person name="Posewitz M.C."/>
        </authorList>
    </citation>
    <scope>NUCLEOTIDE SEQUENCE</scope>
    <source>
        <strain evidence="8">NIVA-4/92</strain>
    </source>
</reference>
<evidence type="ECO:0000256" key="5">
    <source>
        <dbReference type="SAM" id="MobiDB-lite"/>
    </source>
</evidence>
<evidence type="ECO:0000256" key="4">
    <source>
        <dbReference type="ARBA" id="ARBA00023295"/>
    </source>
</evidence>
<dbReference type="InterPro" id="IPR017853">
    <property type="entry name" value="GH"/>
</dbReference>
<organism evidence="8 9">
    <name type="scientific">Diacronema lutheri</name>
    <name type="common">Unicellular marine alga</name>
    <name type="synonym">Monochrysis lutheri</name>
    <dbReference type="NCBI Taxonomy" id="2081491"/>
    <lineage>
        <taxon>Eukaryota</taxon>
        <taxon>Haptista</taxon>
        <taxon>Haptophyta</taxon>
        <taxon>Pavlovophyceae</taxon>
        <taxon>Pavlovales</taxon>
        <taxon>Pavlovaceae</taxon>
        <taxon>Diacronema</taxon>
    </lineage>
</organism>
<dbReference type="GO" id="GO:0005576">
    <property type="term" value="C:extracellular region"/>
    <property type="evidence" value="ECO:0007669"/>
    <property type="project" value="TreeGrafter"/>
</dbReference>
<comment type="caution">
    <text evidence="8">The sequence shown here is derived from an EMBL/GenBank/DDBJ whole genome shotgun (WGS) entry which is preliminary data.</text>
</comment>
<dbReference type="Proteomes" id="UP000751190">
    <property type="component" value="Unassembled WGS sequence"/>
</dbReference>
<keyword evidence="2" id="KW-0732">Signal</keyword>
<evidence type="ECO:0000313" key="8">
    <source>
        <dbReference type="EMBL" id="KAG8463807.1"/>
    </source>
</evidence>
<evidence type="ECO:0000313" key="9">
    <source>
        <dbReference type="Proteomes" id="UP000751190"/>
    </source>
</evidence>